<dbReference type="AlphaFoldDB" id="A0A7X6BA67"/>
<accession>A0A7X6BA67</accession>
<dbReference type="Proteomes" id="UP000535078">
    <property type="component" value="Unassembled WGS sequence"/>
</dbReference>
<protein>
    <submittedName>
        <fullName evidence="6">Integrase</fullName>
    </submittedName>
</protein>
<dbReference type="GO" id="GO:0006310">
    <property type="term" value="P:DNA recombination"/>
    <property type="evidence" value="ECO:0007669"/>
    <property type="project" value="UniProtKB-KW"/>
</dbReference>
<keyword evidence="4" id="KW-0233">DNA recombination</keyword>
<dbReference type="Gene3D" id="1.10.150.130">
    <property type="match status" value="1"/>
</dbReference>
<dbReference type="InterPro" id="IPR013762">
    <property type="entry name" value="Integrase-like_cat_sf"/>
</dbReference>
<dbReference type="InterPro" id="IPR011010">
    <property type="entry name" value="DNA_brk_join_enz"/>
</dbReference>
<keyword evidence="7" id="KW-1185">Reference proteome</keyword>
<evidence type="ECO:0000313" key="6">
    <source>
        <dbReference type="EMBL" id="NJB90183.1"/>
    </source>
</evidence>
<proteinExistence type="inferred from homology"/>
<dbReference type="PROSITE" id="PS51898">
    <property type="entry name" value="TYR_RECOMBINASE"/>
    <property type="match status" value="1"/>
</dbReference>
<evidence type="ECO:0000256" key="2">
    <source>
        <dbReference type="ARBA" id="ARBA00022908"/>
    </source>
</evidence>
<evidence type="ECO:0000256" key="3">
    <source>
        <dbReference type="ARBA" id="ARBA00023125"/>
    </source>
</evidence>
<dbReference type="InterPro" id="IPR025166">
    <property type="entry name" value="Integrase_DNA_bind_dom"/>
</dbReference>
<feature type="domain" description="Tyr recombinase" evidence="5">
    <location>
        <begin position="197"/>
        <end position="382"/>
    </location>
</feature>
<dbReference type="GO" id="GO:0003677">
    <property type="term" value="F:DNA binding"/>
    <property type="evidence" value="ECO:0007669"/>
    <property type="project" value="UniProtKB-KW"/>
</dbReference>
<evidence type="ECO:0000256" key="4">
    <source>
        <dbReference type="ARBA" id="ARBA00023172"/>
    </source>
</evidence>
<organism evidence="6 7">
    <name type="scientific">Sphingopyxis italica</name>
    <dbReference type="NCBI Taxonomy" id="1129133"/>
    <lineage>
        <taxon>Bacteria</taxon>
        <taxon>Pseudomonadati</taxon>
        <taxon>Pseudomonadota</taxon>
        <taxon>Alphaproteobacteria</taxon>
        <taxon>Sphingomonadales</taxon>
        <taxon>Sphingomonadaceae</taxon>
        <taxon>Sphingopyxis</taxon>
    </lineage>
</organism>
<dbReference type="SUPFAM" id="SSF56349">
    <property type="entry name" value="DNA breaking-rejoining enzymes"/>
    <property type="match status" value="1"/>
</dbReference>
<dbReference type="CDD" id="cd00801">
    <property type="entry name" value="INT_P4_C"/>
    <property type="match status" value="1"/>
</dbReference>
<dbReference type="GO" id="GO:0015074">
    <property type="term" value="P:DNA integration"/>
    <property type="evidence" value="ECO:0007669"/>
    <property type="project" value="UniProtKB-KW"/>
</dbReference>
<dbReference type="PANTHER" id="PTHR30629">
    <property type="entry name" value="PROPHAGE INTEGRASE"/>
    <property type="match status" value="1"/>
</dbReference>
<dbReference type="RefSeq" id="WP_167921661.1">
    <property type="nucleotide sequence ID" value="NZ_JAATIT010000003.1"/>
</dbReference>
<keyword evidence="2" id="KW-0229">DNA integration</keyword>
<dbReference type="InterPro" id="IPR002104">
    <property type="entry name" value="Integrase_catalytic"/>
</dbReference>
<reference evidence="6 7" key="1">
    <citation type="submission" date="2020-03" db="EMBL/GenBank/DDBJ databases">
        <title>Genomic Encyclopedia of Type Strains, Phase IV (KMG-IV): sequencing the most valuable type-strain genomes for metagenomic binning, comparative biology and taxonomic classification.</title>
        <authorList>
            <person name="Goeker M."/>
        </authorList>
    </citation>
    <scope>NUCLEOTIDE SEQUENCE [LARGE SCALE GENOMIC DNA]</scope>
    <source>
        <strain evidence="6 7">DSM 25229</strain>
    </source>
</reference>
<dbReference type="InterPro" id="IPR010998">
    <property type="entry name" value="Integrase_recombinase_N"/>
</dbReference>
<sequence>MPLTDLEIKYATLRKRPYKLFDGQGLYLLVQPGGTKLWRLKYHFDGKEKVLNFGKYPEVAAAAARQKRKDAKATLKEGVDPAVSLARPDAPTTFEPIARAWHANRAESLDAAHASRVIRRMERDAFPALGARPIDEIDAPEVLDVIRAVEARGALDISRRLKQGISQVFRFAIASGWAETDPTLSLNDALRPKPKVRHRARVSLAELPGLVTAIRNYDGEADSRRRETTRDAMLFTLLTWARTSETRFCEWDEFEDLGTENALWRISPERMKMEREHLVPLSAQVSEMLLRRKRISNDRYVFPGEKPGQPISENTMIYACYRMGYLGKQTVHGFRGLGSTWANEAECYRPDWIEMALAHVDEDEVRGAYNSALYLSPRRRMLEDWANHLDGKGAEDGGKQLPAIAKQTRIAQRNVPPSRPQPLVVGREVFWQRSRTTIGRY</sequence>
<dbReference type="Pfam" id="PF22022">
    <property type="entry name" value="Phage_int_M"/>
    <property type="match status" value="1"/>
</dbReference>
<dbReference type="InterPro" id="IPR050808">
    <property type="entry name" value="Phage_Integrase"/>
</dbReference>
<dbReference type="Gene3D" id="1.10.443.10">
    <property type="entry name" value="Intergrase catalytic core"/>
    <property type="match status" value="1"/>
</dbReference>
<comment type="caution">
    <text evidence="6">The sequence shown here is derived from an EMBL/GenBank/DDBJ whole genome shotgun (WGS) entry which is preliminary data.</text>
</comment>
<dbReference type="Pfam" id="PF13356">
    <property type="entry name" value="Arm-DNA-bind_3"/>
    <property type="match status" value="1"/>
</dbReference>
<name>A0A7X6BA67_9SPHN</name>
<dbReference type="Pfam" id="PF00589">
    <property type="entry name" value="Phage_integrase"/>
    <property type="match status" value="1"/>
</dbReference>
<evidence type="ECO:0000313" key="7">
    <source>
        <dbReference type="Proteomes" id="UP000535078"/>
    </source>
</evidence>
<evidence type="ECO:0000256" key="1">
    <source>
        <dbReference type="ARBA" id="ARBA00008857"/>
    </source>
</evidence>
<dbReference type="Gene3D" id="3.30.160.390">
    <property type="entry name" value="Integrase, DNA-binding domain"/>
    <property type="match status" value="1"/>
</dbReference>
<dbReference type="InterPro" id="IPR038488">
    <property type="entry name" value="Integrase_DNA-bd_sf"/>
</dbReference>
<comment type="similarity">
    <text evidence="1">Belongs to the 'phage' integrase family.</text>
</comment>
<dbReference type="InterPro" id="IPR053876">
    <property type="entry name" value="Phage_int_M"/>
</dbReference>
<dbReference type="EMBL" id="JAATIT010000003">
    <property type="protein sequence ID" value="NJB90183.1"/>
    <property type="molecule type" value="Genomic_DNA"/>
</dbReference>
<keyword evidence="3" id="KW-0238">DNA-binding</keyword>
<evidence type="ECO:0000259" key="5">
    <source>
        <dbReference type="PROSITE" id="PS51898"/>
    </source>
</evidence>
<gene>
    <name evidence="6" type="ORF">GGR90_002377</name>
</gene>
<dbReference type="PANTHER" id="PTHR30629:SF2">
    <property type="entry name" value="PROPHAGE INTEGRASE INTS-RELATED"/>
    <property type="match status" value="1"/>
</dbReference>